<sequence length="123" mass="13969">MESVKAAQAGGDTSDLDAELDEEPDDPEPAGNQPFPDLMWAWDGFWRLSNKRPQGFNGPLRIPLTEIESFARLKGWDHEKRNDFLFYVDKLDEAYMVHVAAEIKKQEDATKINAGQPPPKGRR</sequence>
<dbReference type="EMBL" id="ON529858">
    <property type="protein sequence ID" value="UTC29882.1"/>
    <property type="molecule type" value="Genomic_DNA"/>
</dbReference>
<dbReference type="Pfam" id="PF23812">
    <property type="entry name" value="Phage_TAC_18"/>
    <property type="match status" value="1"/>
</dbReference>
<organism evidence="2 3">
    <name type="scientific">Brevundimonas phage vB_BgoS-Bajun</name>
    <dbReference type="NCBI Taxonomy" id="2948594"/>
    <lineage>
        <taxon>Viruses</taxon>
        <taxon>Duplodnaviria</taxon>
        <taxon>Heunggongvirae</taxon>
        <taxon>Uroviricota</taxon>
        <taxon>Caudoviricetes</taxon>
        <taxon>Dolichocephalovirinae</taxon>
    </lineage>
</organism>
<dbReference type="Proteomes" id="UP001057427">
    <property type="component" value="Segment"/>
</dbReference>
<feature type="compositionally biased region" description="Acidic residues" evidence="1">
    <location>
        <begin position="14"/>
        <end position="28"/>
    </location>
</feature>
<evidence type="ECO:0008006" key="4">
    <source>
        <dbReference type="Google" id="ProtNLM"/>
    </source>
</evidence>
<reference evidence="2" key="1">
    <citation type="submission" date="2022-05" db="EMBL/GenBank/DDBJ databases">
        <authorList>
            <person name="Friedrich I."/>
            <person name="Poehlein A."/>
            <person name="Schneider D."/>
            <person name="Hertel R."/>
            <person name="Daniel R."/>
        </authorList>
    </citation>
    <scope>NUCLEOTIDE SEQUENCE</scope>
</reference>
<keyword evidence="3" id="KW-1185">Reference proteome</keyword>
<proteinExistence type="predicted"/>
<accession>A0A9E7N799</accession>
<evidence type="ECO:0000313" key="3">
    <source>
        <dbReference type="Proteomes" id="UP001057427"/>
    </source>
</evidence>
<evidence type="ECO:0000256" key="1">
    <source>
        <dbReference type="SAM" id="MobiDB-lite"/>
    </source>
</evidence>
<dbReference type="InterPro" id="IPR056919">
    <property type="entry name" value="Phage_TAC_18"/>
</dbReference>
<protein>
    <recommendedName>
        <fullName evidence="4">Tail assembly chaperone</fullName>
    </recommendedName>
</protein>
<gene>
    <name evidence="2" type="ORF">BAJUN_02760</name>
</gene>
<name>A0A9E7N799_9CAUD</name>
<evidence type="ECO:0000313" key="2">
    <source>
        <dbReference type="EMBL" id="UTC29882.1"/>
    </source>
</evidence>
<feature type="region of interest" description="Disordered" evidence="1">
    <location>
        <begin position="1"/>
        <end position="36"/>
    </location>
</feature>